<dbReference type="RefSeq" id="WP_074715746.1">
    <property type="nucleotide sequence ID" value="NZ_FNWV01000004.1"/>
</dbReference>
<dbReference type="PROSITE" id="PS51257">
    <property type="entry name" value="PROKAR_LIPOPROTEIN"/>
    <property type="match status" value="1"/>
</dbReference>
<reference evidence="3 4" key="1">
    <citation type="submission" date="2016-10" db="EMBL/GenBank/DDBJ databases">
        <authorList>
            <person name="de Groot N.N."/>
        </authorList>
    </citation>
    <scope>NUCLEOTIDE SEQUENCE [LARGE SCALE GENOMIC DNA]</scope>
    <source>
        <strain evidence="3 4">YAD2003</strain>
    </source>
</reference>
<keyword evidence="2" id="KW-0732">Signal</keyword>
<dbReference type="OrthoDB" id="2986797at2"/>
<organism evidence="3 4">
    <name type="scientific">Ruminococcus flavefaciens</name>
    <dbReference type="NCBI Taxonomy" id="1265"/>
    <lineage>
        <taxon>Bacteria</taxon>
        <taxon>Bacillati</taxon>
        <taxon>Bacillota</taxon>
        <taxon>Clostridia</taxon>
        <taxon>Eubacteriales</taxon>
        <taxon>Oscillospiraceae</taxon>
        <taxon>Ruminococcus</taxon>
    </lineage>
</organism>
<feature type="chain" id="PRO_5010256544" evidence="2">
    <location>
        <begin position="26"/>
        <end position="375"/>
    </location>
</feature>
<dbReference type="Proteomes" id="UP000183190">
    <property type="component" value="Unassembled WGS sequence"/>
</dbReference>
<name>A0A1H6IZL4_RUMFL</name>
<evidence type="ECO:0000313" key="3">
    <source>
        <dbReference type="EMBL" id="SEH55057.1"/>
    </source>
</evidence>
<evidence type="ECO:0000256" key="1">
    <source>
        <dbReference type="SAM" id="MobiDB-lite"/>
    </source>
</evidence>
<evidence type="ECO:0000256" key="2">
    <source>
        <dbReference type="SAM" id="SignalP"/>
    </source>
</evidence>
<protein>
    <submittedName>
        <fullName evidence="3">Uncharacterized protein</fullName>
    </submittedName>
</protein>
<evidence type="ECO:0000313" key="4">
    <source>
        <dbReference type="Proteomes" id="UP000183190"/>
    </source>
</evidence>
<sequence>MRKKLFITSLFCSALLLCSCGPSSLIEEKDTETDTTVNTTEASAADNEDTKENITENSDFEYVPMSEPDLNISLDEDEFRISYFSMKLPVDKMRMLDEEEKSNVDPRDTYSSIFIPDGEYAEADGNALAAVECSGKQLHIHSSDLFEGDLESMKFTAADANGGIITVNGLDAYEITGISKNDSSVEFVNYKISSPDGCFISIMLQASNEKGREWLEIVKESILGSIAADEPAYESKTFSCPYFRISESGNWYIGSEIAPDDRGLYWVSFYNKDTLASGTSYTAFDANISDTTIKKEVKEVLEDIEKEDILANEETEFRGHKARYVKVNNPATYFEYVFYELDDCIACIFTNLSKDNYDQLKAESDELVEQLILNE</sequence>
<proteinExistence type="predicted"/>
<accession>A0A1H6IZL4</accession>
<dbReference type="AlphaFoldDB" id="A0A1H6IZL4"/>
<feature type="signal peptide" evidence="2">
    <location>
        <begin position="1"/>
        <end position="25"/>
    </location>
</feature>
<gene>
    <name evidence="3" type="ORF">SAMN02910265_01362</name>
</gene>
<feature type="region of interest" description="Disordered" evidence="1">
    <location>
        <begin position="31"/>
        <end position="51"/>
    </location>
</feature>
<dbReference type="EMBL" id="FNWV01000004">
    <property type="protein sequence ID" value="SEH55057.1"/>
    <property type="molecule type" value="Genomic_DNA"/>
</dbReference>